<dbReference type="AlphaFoldDB" id="A0A430B6D6"/>
<keyword evidence="1 2" id="KW-0238">DNA-binding</keyword>
<dbReference type="GO" id="GO:0016301">
    <property type="term" value="F:kinase activity"/>
    <property type="evidence" value="ECO:0007669"/>
    <property type="project" value="UniProtKB-KW"/>
</dbReference>
<evidence type="ECO:0000313" key="4">
    <source>
        <dbReference type="EMBL" id="RSU15874.1"/>
    </source>
</evidence>
<dbReference type="PANTHER" id="PTHR43479:SF7">
    <property type="entry name" value="TETR-FAMILY TRANSCRIPTIONAL REGULATOR"/>
    <property type="match status" value="1"/>
</dbReference>
<dbReference type="PANTHER" id="PTHR43479">
    <property type="entry name" value="ACREF/ENVCD OPERON REPRESSOR-RELATED"/>
    <property type="match status" value="1"/>
</dbReference>
<name>A0A430B6D6_9ENTE</name>
<keyword evidence="4" id="KW-0808">Transferase</keyword>
<evidence type="ECO:0000256" key="2">
    <source>
        <dbReference type="PROSITE-ProRule" id="PRU00335"/>
    </source>
</evidence>
<dbReference type="Gene3D" id="1.10.357.10">
    <property type="entry name" value="Tetracycline Repressor, domain 2"/>
    <property type="match status" value="1"/>
</dbReference>
<keyword evidence="5" id="KW-1185">Reference proteome</keyword>
<dbReference type="OrthoDB" id="9810250at2"/>
<feature type="domain" description="HTH tetR-type" evidence="3">
    <location>
        <begin position="35"/>
        <end position="95"/>
    </location>
</feature>
<dbReference type="PROSITE" id="PS50977">
    <property type="entry name" value="HTH_TETR_2"/>
    <property type="match status" value="1"/>
</dbReference>
<evidence type="ECO:0000259" key="3">
    <source>
        <dbReference type="PROSITE" id="PS50977"/>
    </source>
</evidence>
<dbReference type="Proteomes" id="UP000288028">
    <property type="component" value="Unassembled WGS sequence"/>
</dbReference>
<dbReference type="InterPro" id="IPR009057">
    <property type="entry name" value="Homeodomain-like_sf"/>
</dbReference>
<protein>
    <submittedName>
        <fullName evidence="4">Dihydroxyacetone kinase transcriptional activator DhaS</fullName>
    </submittedName>
</protein>
<dbReference type="GO" id="GO:0003677">
    <property type="term" value="F:DNA binding"/>
    <property type="evidence" value="ECO:0007669"/>
    <property type="project" value="UniProtKB-UniRule"/>
</dbReference>
<dbReference type="SUPFAM" id="SSF46689">
    <property type="entry name" value="Homeodomain-like"/>
    <property type="match status" value="1"/>
</dbReference>
<dbReference type="InterPro" id="IPR039532">
    <property type="entry name" value="TetR_C_Firmicutes"/>
</dbReference>
<proteinExistence type="predicted"/>
<reference evidence="4 5" key="1">
    <citation type="submission" date="2017-05" db="EMBL/GenBank/DDBJ databases">
        <title>Vagococcus spp. assemblies.</title>
        <authorList>
            <person name="Gulvik C.A."/>
        </authorList>
    </citation>
    <scope>NUCLEOTIDE SEQUENCE [LARGE SCALE GENOMIC DNA]</scope>
    <source>
        <strain evidence="4 5">SS1714</strain>
    </source>
</reference>
<gene>
    <name evidence="4" type="ORF">CBF28_05415</name>
</gene>
<organism evidence="4 5">
    <name type="scientific">Vagococcus carniphilus</name>
    <dbReference type="NCBI Taxonomy" id="218144"/>
    <lineage>
        <taxon>Bacteria</taxon>
        <taxon>Bacillati</taxon>
        <taxon>Bacillota</taxon>
        <taxon>Bacilli</taxon>
        <taxon>Lactobacillales</taxon>
        <taxon>Enterococcaceae</taxon>
        <taxon>Vagococcus</taxon>
    </lineage>
</organism>
<feature type="DNA-binding region" description="H-T-H motif" evidence="2">
    <location>
        <begin position="58"/>
        <end position="77"/>
    </location>
</feature>
<dbReference type="InterPro" id="IPR050624">
    <property type="entry name" value="HTH-type_Tx_Regulator"/>
</dbReference>
<comment type="caution">
    <text evidence="4">The sequence shown here is derived from an EMBL/GenBank/DDBJ whole genome shotgun (WGS) entry which is preliminary data.</text>
</comment>
<dbReference type="EMBL" id="NGKB01000004">
    <property type="protein sequence ID" value="RSU15874.1"/>
    <property type="molecule type" value="Genomic_DNA"/>
</dbReference>
<accession>A0A430B6D6</accession>
<sequence length="207" mass="24753">MCPLTFFKLLFGSLIVILRVNSNRGRVVMVQNSSLITKKVIAYSFKDLLKVKEFQKISIKDIMTHADYRRQTFYDHFADKFELLEWIYNQEITEIIEHFINYEHWTKIIPRILAYFEKNKLFYQKTLVITEQNNFDLLFSKHLEHFIRTILMEASPGKLSDQELKQNTKFYAYGFTGIIKEWLFNDCETSTDEMEVFLISVIETTIK</sequence>
<dbReference type="Pfam" id="PF14278">
    <property type="entry name" value="TetR_C_8"/>
    <property type="match status" value="1"/>
</dbReference>
<evidence type="ECO:0000313" key="5">
    <source>
        <dbReference type="Proteomes" id="UP000288028"/>
    </source>
</evidence>
<dbReference type="InterPro" id="IPR012738">
    <property type="entry name" value="Tscrpt_reg_DhaS"/>
</dbReference>
<dbReference type="InterPro" id="IPR001647">
    <property type="entry name" value="HTH_TetR"/>
</dbReference>
<keyword evidence="4" id="KW-0418">Kinase</keyword>
<dbReference type="NCBIfam" id="TIGR02366">
    <property type="entry name" value="DHAK_reg"/>
    <property type="match status" value="1"/>
</dbReference>
<evidence type="ECO:0000256" key="1">
    <source>
        <dbReference type="ARBA" id="ARBA00023125"/>
    </source>
</evidence>